<dbReference type="PANTHER" id="PTHR43452:SF11">
    <property type="entry name" value="PYRUVATE DECARBOXYLASE"/>
    <property type="match status" value="1"/>
</dbReference>
<dbReference type="SUPFAM" id="SSF52518">
    <property type="entry name" value="Thiamin diphosphate-binding fold (THDP-binding)"/>
    <property type="match status" value="2"/>
</dbReference>
<sequence>MPLIEVAGYLFHRLRQMGVGSVHGVPGDYNLTLLDYVEPAGLRWVGNANELNAAYATDGYARIKGIGALVTTFGVGELSAVNAIAGAYAERAPVVHIVGTPGRQLQDGRKLIHHTFNDGEYRRFAQIHSHLTVAQANLRDPRMIPEQIDDVLRQCIIHSRPVYIEVPVDLVDQRVPDDRLKTIIDIPATVPLEIYNTVLDRVLERIYSAKRPIIFVDGESRAMGILDDIQKLIHMTNWPTWTTCFGKGLLDETASNFHGIYRGSFDDPAVRAFIDDADLVLCFGPHFSSTNTFAHSNVPNTERSILFSDTEVTFGSDIVRDVPSKHIIPLLIQSISTSKTYRYNPYPDLPRDRLLSLADISGNERITQDRLWKVFANFLRPGDILLGETGTPGYGVREMALPKHTRLFTPVTWLSIGYMLPAAQGAALAQEELIASSNYHGIQEARTVLLIGDGSFQMTAQELATIIRHSLNVVIFLINNDGYTIERCIHGRNQGYNDISPWRYLQAPSFFGADKSTFTDSVTTWDELKKVLGDEWRYTTFQGAPFPIRLTKPLPIDKMALSHNAIILLVIIGAVCFMLIIGSIWGMFFDGDDAKFPTPSDEQRAYMAKVRWRNLLMLEDAARMPQRAKPYMESGRETADSDSSMA</sequence>
<feature type="domain" description="Thiamine pyrophosphate enzyme central" evidence="15">
    <location>
        <begin position="199"/>
        <end position="315"/>
    </location>
</feature>
<evidence type="ECO:0000256" key="9">
    <source>
        <dbReference type="ARBA" id="ARBA00023052"/>
    </source>
</evidence>
<evidence type="ECO:0000256" key="11">
    <source>
        <dbReference type="PIRSR" id="PIRSR036565-2"/>
    </source>
</evidence>
<dbReference type="GO" id="GO:0005634">
    <property type="term" value="C:nucleus"/>
    <property type="evidence" value="ECO:0007669"/>
    <property type="project" value="TreeGrafter"/>
</dbReference>
<dbReference type="Pfam" id="PF00205">
    <property type="entry name" value="TPP_enzyme_M"/>
    <property type="match status" value="1"/>
</dbReference>
<keyword evidence="14" id="KW-0472">Membrane</keyword>
<dbReference type="GO" id="GO:0004737">
    <property type="term" value="F:pyruvate decarboxylase activity"/>
    <property type="evidence" value="ECO:0007669"/>
    <property type="project" value="UniProtKB-EC"/>
</dbReference>
<dbReference type="GO" id="GO:0000287">
    <property type="term" value="F:magnesium ion binding"/>
    <property type="evidence" value="ECO:0007669"/>
    <property type="project" value="InterPro"/>
</dbReference>
<dbReference type="Gene3D" id="3.40.50.1220">
    <property type="entry name" value="TPP-binding domain"/>
    <property type="match status" value="1"/>
</dbReference>
<feature type="binding site" evidence="11">
    <location>
        <position position="453"/>
    </location>
    <ligand>
        <name>Mg(2+)</name>
        <dbReference type="ChEBI" id="CHEBI:18420"/>
    </ligand>
</feature>
<evidence type="ECO:0000313" key="19">
    <source>
        <dbReference type="Proteomes" id="UP000018001"/>
    </source>
</evidence>
<dbReference type="InParanoid" id="V5G5T9"/>
<dbReference type="PIRSF" id="PIRSF036565">
    <property type="entry name" value="Pyruvt_ip_decrb"/>
    <property type="match status" value="1"/>
</dbReference>
<keyword evidence="18" id="KW-0670">Pyruvate</keyword>
<evidence type="ECO:0000259" key="15">
    <source>
        <dbReference type="Pfam" id="PF00205"/>
    </source>
</evidence>
<evidence type="ECO:0000256" key="6">
    <source>
        <dbReference type="ARBA" id="ARBA00022723"/>
    </source>
</evidence>
<evidence type="ECO:0000256" key="12">
    <source>
        <dbReference type="RuleBase" id="RU362132"/>
    </source>
</evidence>
<feature type="domain" description="Thiamine pyrophosphate enzyme N-terminal TPP-binding" evidence="17">
    <location>
        <begin position="5"/>
        <end position="114"/>
    </location>
</feature>
<dbReference type="Proteomes" id="UP000018001">
    <property type="component" value="Unassembled WGS sequence"/>
</dbReference>
<dbReference type="EMBL" id="BAUL01000158">
    <property type="protein sequence ID" value="GAD96252.1"/>
    <property type="molecule type" value="Genomic_DNA"/>
</dbReference>
<dbReference type="InterPro" id="IPR011766">
    <property type="entry name" value="TPP_enzyme_TPP-bd"/>
</dbReference>
<dbReference type="InterPro" id="IPR012110">
    <property type="entry name" value="PDC/IPDC-like"/>
</dbReference>
<keyword evidence="9 12" id="KW-0786">Thiamine pyrophosphate</keyword>
<evidence type="ECO:0000256" key="5">
    <source>
        <dbReference type="ARBA" id="ARBA00014422"/>
    </source>
</evidence>
<comment type="catalytic activity">
    <reaction evidence="1">
        <text>a 2-oxocarboxylate + H(+) = an aldehyde + CO2</text>
        <dbReference type="Rhea" id="RHEA:11628"/>
        <dbReference type="ChEBI" id="CHEBI:15378"/>
        <dbReference type="ChEBI" id="CHEBI:16526"/>
        <dbReference type="ChEBI" id="CHEBI:17478"/>
        <dbReference type="ChEBI" id="CHEBI:35179"/>
        <dbReference type="EC" id="4.1.1.1"/>
    </reaction>
</comment>
<dbReference type="OrthoDB" id="3970464at2759"/>
<dbReference type="HOGENOM" id="CLU_013748_0_2_1"/>
<evidence type="ECO:0000259" key="16">
    <source>
        <dbReference type="Pfam" id="PF02775"/>
    </source>
</evidence>
<dbReference type="InterPro" id="IPR047213">
    <property type="entry name" value="TPP_PYR_PDC_IPDC-like"/>
</dbReference>
<dbReference type="Pfam" id="PF02775">
    <property type="entry name" value="TPP_enzyme_C"/>
    <property type="match status" value="1"/>
</dbReference>
<dbReference type="GO" id="GO:0030976">
    <property type="term" value="F:thiamine pyrophosphate binding"/>
    <property type="evidence" value="ECO:0007669"/>
    <property type="project" value="InterPro"/>
</dbReference>
<evidence type="ECO:0000256" key="1">
    <source>
        <dbReference type="ARBA" id="ARBA00001041"/>
    </source>
</evidence>
<dbReference type="InterPro" id="IPR029061">
    <property type="entry name" value="THDP-binding"/>
</dbReference>
<dbReference type="InterPro" id="IPR012000">
    <property type="entry name" value="Thiamin_PyroP_enz_cen_dom"/>
</dbReference>
<keyword evidence="19" id="KW-1185">Reference proteome</keyword>
<evidence type="ECO:0000259" key="17">
    <source>
        <dbReference type="Pfam" id="PF02776"/>
    </source>
</evidence>
<dbReference type="CDD" id="cd07038">
    <property type="entry name" value="TPP_PYR_PDC_IPDC_like"/>
    <property type="match status" value="1"/>
</dbReference>
<dbReference type="GO" id="GO:0005829">
    <property type="term" value="C:cytosol"/>
    <property type="evidence" value="ECO:0007669"/>
    <property type="project" value="TreeGrafter"/>
</dbReference>
<evidence type="ECO:0000256" key="14">
    <source>
        <dbReference type="SAM" id="Phobius"/>
    </source>
</evidence>
<dbReference type="PANTHER" id="PTHR43452">
    <property type="entry name" value="PYRUVATE DECARBOXYLASE"/>
    <property type="match status" value="1"/>
</dbReference>
<dbReference type="GO" id="GO:0000949">
    <property type="term" value="P:aromatic amino acid family catabolic process to alcohol via Ehrlich pathway"/>
    <property type="evidence" value="ECO:0007669"/>
    <property type="project" value="TreeGrafter"/>
</dbReference>
<comment type="cofactor">
    <cofactor evidence="2">
        <name>thiamine diphosphate</name>
        <dbReference type="ChEBI" id="CHEBI:58937"/>
    </cofactor>
</comment>
<gene>
    <name evidence="18" type="ORF">PVAR5_4902</name>
</gene>
<dbReference type="InterPro" id="IPR012001">
    <property type="entry name" value="Thiamin_PyroP_enz_TPP-bd_dom"/>
</dbReference>
<reference evidence="19" key="1">
    <citation type="journal article" date="2014" name="Genome Announc.">
        <title>Draft genome sequence of the formaldehyde-resistant fungus Byssochlamys spectabilis No. 5 (anamorph Paecilomyces variotii No. 5) (NBRC109023).</title>
        <authorList>
            <person name="Oka T."/>
            <person name="Ekino K."/>
            <person name="Fukuda K."/>
            <person name="Nomura Y."/>
        </authorList>
    </citation>
    <scope>NUCLEOTIDE SEQUENCE [LARGE SCALE GENOMIC DNA]</scope>
    <source>
        <strain evidence="19">No. 5 / NBRC 109023</strain>
    </source>
</reference>
<dbReference type="InterPro" id="IPR029035">
    <property type="entry name" value="DHS-like_NAD/FAD-binding_dom"/>
</dbReference>
<keyword evidence="10" id="KW-0456">Lyase</keyword>
<comment type="similarity">
    <text evidence="3 12">Belongs to the TPP enzyme family.</text>
</comment>
<dbReference type="AlphaFoldDB" id="V5G5T9"/>
<feature type="transmembrane region" description="Helical" evidence="14">
    <location>
        <begin position="565"/>
        <end position="588"/>
    </location>
</feature>
<feature type="binding site" evidence="11">
    <location>
        <position position="482"/>
    </location>
    <ligand>
        <name>Mg(2+)</name>
        <dbReference type="ChEBI" id="CHEBI:18420"/>
    </ligand>
</feature>
<keyword evidence="8 11" id="KW-0460">Magnesium</keyword>
<dbReference type="eggNOG" id="KOG1184">
    <property type="taxonomic scope" value="Eukaryota"/>
</dbReference>
<organism evidence="18 19">
    <name type="scientific">Byssochlamys spectabilis (strain No. 5 / NBRC 109023)</name>
    <name type="common">Paecilomyces variotii</name>
    <dbReference type="NCBI Taxonomy" id="1356009"/>
    <lineage>
        <taxon>Eukaryota</taxon>
        <taxon>Fungi</taxon>
        <taxon>Dikarya</taxon>
        <taxon>Ascomycota</taxon>
        <taxon>Pezizomycotina</taxon>
        <taxon>Eurotiomycetes</taxon>
        <taxon>Eurotiomycetidae</taxon>
        <taxon>Eurotiales</taxon>
        <taxon>Thermoascaceae</taxon>
        <taxon>Paecilomyces</taxon>
    </lineage>
</organism>
<evidence type="ECO:0000256" key="3">
    <source>
        <dbReference type="ARBA" id="ARBA00007812"/>
    </source>
</evidence>
<feature type="domain" description="Thiamine pyrophosphate enzyme TPP-binding" evidence="16">
    <location>
        <begin position="402"/>
        <end position="488"/>
    </location>
</feature>
<evidence type="ECO:0000256" key="2">
    <source>
        <dbReference type="ARBA" id="ARBA00001964"/>
    </source>
</evidence>
<keyword evidence="6 11" id="KW-0479">Metal-binding</keyword>
<evidence type="ECO:0000256" key="13">
    <source>
        <dbReference type="SAM" id="MobiDB-lite"/>
    </source>
</evidence>
<accession>V5G5T9</accession>
<evidence type="ECO:0000313" key="18">
    <source>
        <dbReference type="EMBL" id="GAD96252.1"/>
    </source>
</evidence>
<dbReference type="FunFam" id="3.40.50.970:FF:000019">
    <property type="entry name" value="Pyruvate decarboxylase isozyme"/>
    <property type="match status" value="1"/>
</dbReference>
<proteinExistence type="inferred from homology"/>
<dbReference type="Gene3D" id="3.40.50.970">
    <property type="match status" value="2"/>
</dbReference>
<comment type="caution">
    <text evidence="18">The sequence shown here is derived from an EMBL/GenBank/DDBJ whole genome shotgun (WGS) entry which is preliminary data.</text>
</comment>
<dbReference type="EC" id="4.1.1.1" evidence="4"/>
<feature type="binding site" evidence="11">
    <location>
        <position position="480"/>
    </location>
    <ligand>
        <name>Mg(2+)</name>
        <dbReference type="ChEBI" id="CHEBI:18420"/>
    </ligand>
</feature>
<evidence type="ECO:0000256" key="10">
    <source>
        <dbReference type="ARBA" id="ARBA00023239"/>
    </source>
</evidence>
<keyword evidence="14" id="KW-0812">Transmembrane</keyword>
<dbReference type="Pfam" id="PF02776">
    <property type="entry name" value="TPP_enzyme_N"/>
    <property type="match status" value="1"/>
</dbReference>
<evidence type="ECO:0000256" key="4">
    <source>
        <dbReference type="ARBA" id="ARBA00013202"/>
    </source>
</evidence>
<name>V5G5T9_BYSSN</name>
<evidence type="ECO:0000256" key="7">
    <source>
        <dbReference type="ARBA" id="ARBA00022793"/>
    </source>
</evidence>
<dbReference type="CDD" id="cd02005">
    <property type="entry name" value="TPP_PDC_IPDC"/>
    <property type="match status" value="1"/>
</dbReference>
<evidence type="ECO:0000256" key="8">
    <source>
        <dbReference type="ARBA" id="ARBA00022842"/>
    </source>
</evidence>
<dbReference type="SUPFAM" id="SSF52467">
    <property type="entry name" value="DHS-like NAD/FAD-binding domain"/>
    <property type="match status" value="1"/>
</dbReference>
<keyword evidence="7" id="KW-0210">Decarboxylase</keyword>
<keyword evidence="14" id="KW-1133">Transmembrane helix</keyword>
<dbReference type="InterPro" id="IPR047214">
    <property type="entry name" value="TPP_PDC_IPDC"/>
</dbReference>
<dbReference type="FunFam" id="3.40.50.970:FF:000024">
    <property type="entry name" value="Pyruvate decarboxylase isozyme"/>
    <property type="match status" value="1"/>
</dbReference>
<feature type="region of interest" description="Disordered" evidence="13">
    <location>
        <begin position="627"/>
        <end position="646"/>
    </location>
</feature>
<comment type="cofactor">
    <cofactor evidence="11">
        <name>Mg(2+)</name>
        <dbReference type="ChEBI" id="CHEBI:18420"/>
    </cofactor>
    <text evidence="11">Binds 1 Mg(2+) per subunit.</text>
</comment>
<protein>
    <recommendedName>
        <fullName evidence="5">Pyruvate decarboxylase</fullName>
        <ecNumber evidence="4">4.1.1.1</ecNumber>
    </recommendedName>
</protein>